<feature type="region of interest" description="Disordered" evidence="1">
    <location>
        <begin position="182"/>
        <end position="367"/>
    </location>
</feature>
<feature type="region of interest" description="Disordered" evidence="1">
    <location>
        <begin position="1"/>
        <end position="64"/>
    </location>
</feature>
<name>A0ABN9S2P1_9DINO</name>
<dbReference type="Proteomes" id="UP001189429">
    <property type="component" value="Unassembled WGS sequence"/>
</dbReference>
<evidence type="ECO:0008006" key="4">
    <source>
        <dbReference type="Google" id="ProtNLM"/>
    </source>
</evidence>
<sequence>MSGSAPALPRLARRAAPAAAAMPRPVPAAGAWPTDELRPTPPAAPPPAHMRRASRGGSRPGAAAGDFDVEPAAVASVVAAGVVVTRLRGGKIPEEFPKGRLEPTDGSELGCAFRELAEESGLQLEDVRWYHHRLAAGDEGRWCLREVRTREVRFAPRAASGHSEGRVLGEFLQRAEEALKRARPKELDLQPGRRSPAAEATEPEAKARPKRKAPRGSAGWEAPPAAPPLPPPPPPPVAAPAPPPAPAPEPPAPAPPPPAPPPAAPPEPAAPSGSPERPLPPWRGGDSSRPAGEADEARRQQGLGWRQRPGAASDDEKEVADAESSVPTLLDEVEAEPPRRAAGGSRDISPLPHGRMGRLVTGGRGRSLEAQRDDALAALNWLAAYNFETGAAVAEGGAGRGAVAARAEELLERMQPALDDETAPSPQEAIRDHLQGRAARECEPVSRALAPYRRDAVSLPESVAECGLFSELRDACWRFTEGHGRRILRSAENRQRSHDRPVAPCLDPGLSRSWRRCADFINYQPAGAWACEVRPKLRRAAVLCLEEGAFEDAHDSGLQKMQWFSTAPRAELLAAEGLAGVEAESFEGGSVPVFVGVADVKDAFHRLIMPEWLSRDAHDSGLQKTQWFSTAPRVELLAAEGLAGVEAESFEGGSVPAFMGVADVKDAFHRLIMPEWLSRYFGLPDALAEGVGAVGQVIDGAVAAAGDAIAPLARALPTGFTWSLFFCQRIGENICQRVPALHASGPLRDRGRPAVLVLSNGLHELRHYLHVDSLGVIGDGRSEVERSLADVAKVFESFGLLARGEEVGGDAAEALAVVLDGDMQRTSLTNNGAVVEIILGHCAFCGLVRRPVLSCFNSVCKLISLNYSVQQPLWPSARDELRAFLGMMPLLCSDWWPGWNRLASASDASEWGFGLSTSLWSDEEVKTAGRARERGRFRDVRAAQARGRALTAAGVGGLAGLPPLAE</sequence>
<comment type="caution">
    <text evidence="2">The sequence shown here is derived from an EMBL/GenBank/DDBJ whole genome shotgun (WGS) entry which is preliminary data.</text>
</comment>
<proteinExistence type="predicted"/>
<dbReference type="Gene3D" id="3.90.79.10">
    <property type="entry name" value="Nucleoside Triphosphate Pyrophosphohydrolase"/>
    <property type="match status" value="1"/>
</dbReference>
<feature type="compositionally biased region" description="Pro residues" evidence="1">
    <location>
        <begin position="39"/>
        <end position="48"/>
    </location>
</feature>
<gene>
    <name evidence="2" type="ORF">PCOR1329_LOCUS25982</name>
</gene>
<accession>A0ABN9S2P1</accession>
<feature type="non-terminal residue" evidence="2">
    <location>
        <position position="966"/>
    </location>
</feature>
<evidence type="ECO:0000313" key="3">
    <source>
        <dbReference type="Proteomes" id="UP001189429"/>
    </source>
</evidence>
<dbReference type="EMBL" id="CAUYUJ010009158">
    <property type="protein sequence ID" value="CAK0826014.1"/>
    <property type="molecule type" value="Genomic_DNA"/>
</dbReference>
<feature type="compositionally biased region" description="Low complexity" evidence="1">
    <location>
        <begin position="1"/>
        <end position="31"/>
    </location>
</feature>
<feature type="compositionally biased region" description="Low complexity" evidence="1">
    <location>
        <begin position="55"/>
        <end position="64"/>
    </location>
</feature>
<organism evidence="2 3">
    <name type="scientific">Prorocentrum cordatum</name>
    <dbReference type="NCBI Taxonomy" id="2364126"/>
    <lineage>
        <taxon>Eukaryota</taxon>
        <taxon>Sar</taxon>
        <taxon>Alveolata</taxon>
        <taxon>Dinophyceae</taxon>
        <taxon>Prorocentrales</taxon>
        <taxon>Prorocentraceae</taxon>
        <taxon>Prorocentrum</taxon>
    </lineage>
</organism>
<keyword evidence="3" id="KW-1185">Reference proteome</keyword>
<reference evidence="2" key="1">
    <citation type="submission" date="2023-10" db="EMBL/GenBank/DDBJ databases">
        <authorList>
            <person name="Chen Y."/>
            <person name="Shah S."/>
            <person name="Dougan E. K."/>
            <person name="Thang M."/>
            <person name="Chan C."/>
        </authorList>
    </citation>
    <scope>NUCLEOTIDE SEQUENCE [LARGE SCALE GENOMIC DNA]</scope>
</reference>
<protein>
    <recommendedName>
        <fullName evidence="4">Nudix hydrolase domain-containing protein</fullName>
    </recommendedName>
</protein>
<evidence type="ECO:0000256" key="1">
    <source>
        <dbReference type="SAM" id="MobiDB-lite"/>
    </source>
</evidence>
<feature type="compositionally biased region" description="Pro residues" evidence="1">
    <location>
        <begin position="224"/>
        <end position="269"/>
    </location>
</feature>
<dbReference type="InterPro" id="IPR015797">
    <property type="entry name" value="NUDIX_hydrolase-like_dom_sf"/>
</dbReference>
<dbReference type="SUPFAM" id="SSF55811">
    <property type="entry name" value="Nudix"/>
    <property type="match status" value="1"/>
</dbReference>
<evidence type="ECO:0000313" key="2">
    <source>
        <dbReference type="EMBL" id="CAK0826014.1"/>
    </source>
</evidence>